<dbReference type="InterPro" id="IPR005149">
    <property type="entry name" value="Tscrpt_reg_PadR_N"/>
</dbReference>
<proteinExistence type="predicted"/>
<dbReference type="Gene3D" id="1.10.10.10">
    <property type="entry name" value="Winged helix-like DNA-binding domain superfamily/Winged helix DNA-binding domain"/>
    <property type="match status" value="1"/>
</dbReference>
<keyword evidence="3" id="KW-1185">Reference proteome</keyword>
<dbReference type="InterPro" id="IPR036390">
    <property type="entry name" value="WH_DNA-bd_sf"/>
</dbReference>
<dbReference type="PANTHER" id="PTHR43252:SF2">
    <property type="entry name" value="TRANSCRIPTION REGULATOR, PADR-LIKE FAMILY"/>
    <property type="match status" value="1"/>
</dbReference>
<evidence type="ECO:0000259" key="1">
    <source>
        <dbReference type="Pfam" id="PF03551"/>
    </source>
</evidence>
<dbReference type="STRING" id="1121395.SAMN02745215_02534"/>
<evidence type="ECO:0000313" key="2">
    <source>
        <dbReference type="EMBL" id="SHN74593.1"/>
    </source>
</evidence>
<dbReference type="RefSeq" id="WP_072772927.1">
    <property type="nucleotide sequence ID" value="NZ_FRDN01000008.1"/>
</dbReference>
<dbReference type="AlphaFoldDB" id="A0A1M7TVE5"/>
<evidence type="ECO:0000313" key="3">
    <source>
        <dbReference type="Proteomes" id="UP000184010"/>
    </source>
</evidence>
<gene>
    <name evidence="2" type="ORF">SAMN02745215_02534</name>
</gene>
<dbReference type="PANTHER" id="PTHR43252">
    <property type="entry name" value="TRANSCRIPTIONAL REGULATOR YQJI"/>
    <property type="match status" value="1"/>
</dbReference>
<dbReference type="EMBL" id="FRDN01000008">
    <property type="protein sequence ID" value="SHN74593.1"/>
    <property type="molecule type" value="Genomic_DNA"/>
</dbReference>
<feature type="domain" description="Transcription regulator PadR N-terminal" evidence="1">
    <location>
        <begin position="8"/>
        <end position="82"/>
    </location>
</feature>
<accession>A0A1M7TVE5</accession>
<dbReference type="Pfam" id="PF03551">
    <property type="entry name" value="PadR"/>
    <property type="match status" value="1"/>
</dbReference>
<organism evidence="2 3">
    <name type="scientific">Desulfitobacterium chlororespirans DSM 11544</name>
    <dbReference type="NCBI Taxonomy" id="1121395"/>
    <lineage>
        <taxon>Bacteria</taxon>
        <taxon>Bacillati</taxon>
        <taxon>Bacillota</taxon>
        <taxon>Clostridia</taxon>
        <taxon>Eubacteriales</taxon>
        <taxon>Desulfitobacteriaceae</taxon>
        <taxon>Desulfitobacterium</taxon>
    </lineage>
</organism>
<dbReference type="SUPFAM" id="SSF46785">
    <property type="entry name" value="Winged helix' DNA-binding domain"/>
    <property type="match status" value="1"/>
</dbReference>
<sequence length="182" mass="21264">MSPVECMVLGLLYQGCKYGHEIDKVVTERHMRIWSKLTRASMYQALTRIEEKGWAKTTVEKDGNFPERKMYMLTDAGEEALKAMLYEGLASSEYIEFKISIYISFIYVLPPQEAIEQLTKRLKARIELMNTLPSLTDEDDKRIGKKANHRLIKGYYQLEIEWLKSLLVELKDNLQEGDHHED</sequence>
<reference evidence="3" key="1">
    <citation type="submission" date="2016-12" db="EMBL/GenBank/DDBJ databases">
        <authorList>
            <person name="Varghese N."/>
            <person name="Submissions S."/>
        </authorList>
    </citation>
    <scope>NUCLEOTIDE SEQUENCE [LARGE SCALE GENOMIC DNA]</scope>
    <source>
        <strain evidence="3">DSM 11544</strain>
    </source>
</reference>
<name>A0A1M7TVE5_9FIRM</name>
<protein>
    <submittedName>
        <fullName evidence="2">Transcriptional regulator PadR-like family protein</fullName>
    </submittedName>
</protein>
<dbReference type="InterPro" id="IPR036388">
    <property type="entry name" value="WH-like_DNA-bd_sf"/>
</dbReference>
<dbReference type="Proteomes" id="UP000184010">
    <property type="component" value="Unassembled WGS sequence"/>
</dbReference>